<dbReference type="InterPro" id="IPR029060">
    <property type="entry name" value="PIN-like_dom_sf"/>
</dbReference>
<dbReference type="NCBIfam" id="TIGR00305">
    <property type="entry name" value="putative toxin-antitoxin system toxin component, PIN family"/>
    <property type="match status" value="1"/>
</dbReference>
<dbReference type="GO" id="GO:0003677">
    <property type="term" value="F:DNA binding"/>
    <property type="evidence" value="ECO:0007669"/>
    <property type="project" value="UniProtKB-KW"/>
</dbReference>
<gene>
    <name evidence="2" type="ORF">ETSY2_25595</name>
</gene>
<dbReference type="EMBL" id="AZHX01001069">
    <property type="protein sequence ID" value="ETX04991.1"/>
    <property type="molecule type" value="Genomic_DNA"/>
</dbReference>
<organism evidence="2 3">
    <name type="scientific">Candidatus Entotheonella gemina</name>
    <dbReference type="NCBI Taxonomy" id="1429439"/>
    <lineage>
        <taxon>Bacteria</taxon>
        <taxon>Pseudomonadati</taxon>
        <taxon>Nitrospinota/Tectimicrobiota group</taxon>
        <taxon>Candidatus Tectimicrobiota</taxon>
        <taxon>Candidatus Entotheonellia</taxon>
        <taxon>Candidatus Entotheonellales</taxon>
        <taxon>Candidatus Entotheonellaceae</taxon>
        <taxon>Candidatus Entotheonella</taxon>
    </lineage>
</organism>
<dbReference type="InterPro" id="IPR002850">
    <property type="entry name" value="PIN_toxin-like"/>
</dbReference>
<proteinExistence type="predicted"/>
<accession>W4M4Y1</accession>
<dbReference type="Proteomes" id="UP000019140">
    <property type="component" value="Unassembled WGS sequence"/>
</dbReference>
<name>W4M4Y1_9BACT</name>
<dbReference type="Pfam" id="PF13470">
    <property type="entry name" value="PIN_3"/>
    <property type="match status" value="1"/>
</dbReference>
<dbReference type="SUPFAM" id="SSF88723">
    <property type="entry name" value="PIN domain-like"/>
    <property type="match status" value="1"/>
</dbReference>
<protein>
    <submittedName>
        <fullName evidence="2">DNA-binding protein</fullName>
    </submittedName>
</protein>
<keyword evidence="2" id="KW-0238">DNA-binding</keyword>
<evidence type="ECO:0000313" key="2">
    <source>
        <dbReference type="EMBL" id="ETX04991.1"/>
    </source>
</evidence>
<dbReference type="SMART" id="SM00670">
    <property type="entry name" value="PINc"/>
    <property type="match status" value="1"/>
</dbReference>
<keyword evidence="3" id="KW-1185">Reference proteome</keyword>
<reference evidence="2 3" key="1">
    <citation type="journal article" date="2014" name="Nature">
        <title>An environmental bacterial taxon with a large and distinct metabolic repertoire.</title>
        <authorList>
            <person name="Wilson M.C."/>
            <person name="Mori T."/>
            <person name="Ruckert C."/>
            <person name="Uria A.R."/>
            <person name="Helf M.J."/>
            <person name="Takada K."/>
            <person name="Gernert C."/>
            <person name="Steffens U.A."/>
            <person name="Heycke N."/>
            <person name="Schmitt S."/>
            <person name="Rinke C."/>
            <person name="Helfrich E.J."/>
            <person name="Brachmann A.O."/>
            <person name="Gurgui C."/>
            <person name="Wakimoto T."/>
            <person name="Kracht M."/>
            <person name="Crusemann M."/>
            <person name="Hentschel U."/>
            <person name="Abe I."/>
            <person name="Matsunaga S."/>
            <person name="Kalinowski J."/>
            <person name="Takeyama H."/>
            <person name="Piel J."/>
        </authorList>
    </citation>
    <scope>NUCLEOTIDE SEQUENCE [LARGE SCALE GENOMIC DNA]</scope>
    <source>
        <strain evidence="3">TSY2</strain>
    </source>
</reference>
<dbReference type="InterPro" id="IPR002716">
    <property type="entry name" value="PIN_dom"/>
</dbReference>
<dbReference type="PANTHER" id="PTHR34610">
    <property type="entry name" value="SSL7007 PROTEIN"/>
    <property type="match status" value="1"/>
</dbReference>
<sequence length="144" mass="16189">MSENVRHVFDTNTLVSAVLFEHSNPGQALRRALGRGRVLLSASTLEELAEVLQREKFERYVTAAEREAFLIAFVERALFIEPTEEIRACRDAKDDKFLELAVSGKASYIISGDADLLVMHPFRRISIVTATAFLQATEEESTEE</sequence>
<evidence type="ECO:0000313" key="3">
    <source>
        <dbReference type="Proteomes" id="UP000019140"/>
    </source>
</evidence>
<feature type="domain" description="PIN" evidence="1">
    <location>
        <begin position="5"/>
        <end position="118"/>
    </location>
</feature>
<dbReference type="PANTHER" id="PTHR34610:SF4">
    <property type="entry name" value="SLL8027 PROTEIN"/>
    <property type="match status" value="1"/>
</dbReference>
<dbReference type="HOGENOM" id="CLU_116617_3_2_7"/>
<evidence type="ECO:0000259" key="1">
    <source>
        <dbReference type="SMART" id="SM00670"/>
    </source>
</evidence>
<dbReference type="AlphaFoldDB" id="W4M4Y1"/>
<comment type="caution">
    <text evidence="2">The sequence shown here is derived from an EMBL/GenBank/DDBJ whole genome shotgun (WGS) entry which is preliminary data.</text>
</comment>